<dbReference type="RefSeq" id="WP_074989251.1">
    <property type="nucleotide sequence ID" value="NZ_FPAZ01000009.1"/>
</dbReference>
<comment type="caution">
    <text evidence="1">The sequence shown here is derived from an EMBL/GenBank/DDBJ whole genome shotgun (WGS) entry which is preliminary data.</text>
</comment>
<dbReference type="EMBL" id="FPAZ01000009">
    <property type="protein sequence ID" value="SFT78442.1"/>
    <property type="molecule type" value="Genomic_DNA"/>
</dbReference>
<protein>
    <submittedName>
        <fullName evidence="1">Uncharacterized protein</fullName>
    </submittedName>
</protein>
<sequence length="304" mass="36021">MEKSKILFLWLNDREFHAQNAEKRGVDVSQVYKNHSKILKAFRRLIIKFPVITIRPWLNSKWVKKLKKYNTIIIHASKLTPPVVAFINKEHPDARVIVWYWNPIIKTIALDAFSHLNCEVWTFDEKDSEEYNIPHNTQYYFSNCHFAALNKRLDNDIFFVGGDKGRLDYLIKAKESFISAGARVFFNITNTAKVKVKNDIYQDRMSYDDVVHKILQSRAILDVVSQNQSGLTLRPLESIFYERKLITNDKSIIERDFYRKENIFILEHDEVSNINEFINSPYKPLPKELVNKYDFDAWLARFFM</sequence>
<gene>
    <name evidence="1" type="ORF">SAMN04487854_109204</name>
</gene>
<evidence type="ECO:0000313" key="1">
    <source>
        <dbReference type="EMBL" id="SFT78442.1"/>
    </source>
</evidence>
<keyword evidence="2" id="KW-1185">Reference proteome</keyword>
<organism evidence="1 2">
    <name type="scientific">Pseudoalteromonas lipolytica</name>
    <dbReference type="NCBI Taxonomy" id="570156"/>
    <lineage>
        <taxon>Bacteria</taxon>
        <taxon>Pseudomonadati</taxon>
        <taxon>Pseudomonadota</taxon>
        <taxon>Gammaproteobacteria</taxon>
        <taxon>Alteromonadales</taxon>
        <taxon>Pseudoalteromonadaceae</taxon>
        <taxon>Pseudoalteromonas</taxon>
    </lineage>
</organism>
<evidence type="ECO:0000313" key="2">
    <source>
        <dbReference type="Proteomes" id="UP000183805"/>
    </source>
</evidence>
<accession>A0ABY1GSV9</accession>
<proteinExistence type="predicted"/>
<name>A0ABY1GSV9_9GAMM</name>
<dbReference type="Proteomes" id="UP000183805">
    <property type="component" value="Unassembled WGS sequence"/>
</dbReference>
<reference evidence="1 2" key="1">
    <citation type="submission" date="2016-10" db="EMBL/GenBank/DDBJ databases">
        <authorList>
            <person name="Varghese N."/>
            <person name="Submissions S."/>
        </authorList>
    </citation>
    <scope>NUCLEOTIDE SEQUENCE [LARGE SCALE GENOMIC DNA]</scope>
    <source>
        <strain evidence="1 2">CGMCC 1.8499</strain>
    </source>
</reference>